<organism evidence="1 2">
    <name type="scientific">Pistacia atlantica</name>
    <dbReference type="NCBI Taxonomy" id="434234"/>
    <lineage>
        <taxon>Eukaryota</taxon>
        <taxon>Viridiplantae</taxon>
        <taxon>Streptophyta</taxon>
        <taxon>Embryophyta</taxon>
        <taxon>Tracheophyta</taxon>
        <taxon>Spermatophyta</taxon>
        <taxon>Magnoliopsida</taxon>
        <taxon>eudicotyledons</taxon>
        <taxon>Gunneridae</taxon>
        <taxon>Pentapetalae</taxon>
        <taxon>rosids</taxon>
        <taxon>malvids</taxon>
        <taxon>Sapindales</taxon>
        <taxon>Anacardiaceae</taxon>
        <taxon>Pistacia</taxon>
    </lineage>
</organism>
<name>A0ACC1A4Z7_9ROSI</name>
<dbReference type="EMBL" id="CM047908">
    <property type="protein sequence ID" value="KAJ0082015.1"/>
    <property type="molecule type" value="Genomic_DNA"/>
</dbReference>
<dbReference type="Proteomes" id="UP001164250">
    <property type="component" value="Chromosome 12"/>
</dbReference>
<gene>
    <name evidence="1" type="ORF">Patl1_11256</name>
</gene>
<evidence type="ECO:0000313" key="2">
    <source>
        <dbReference type="Proteomes" id="UP001164250"/>
    </source>
</evidence>
<reference evidence="2" key="1">
    <citation type="journal article" date="2023" name="G3 (Bethesda)">
        <title>Genome assembly and association tests identify interacting loci associated with vigor, precocity, and sex in interspecific pistachio rootstocks.</title>
        <authorList>
            <person name="Palmer W."/>
            <person name="Jacygrad E."/>
            <person name="Sagayaradj S."/>
            <person name="Cavanaugh K."/>
            <person name="Han R."/>
            <person name="Bertier L."/>
            <person name="Beede B."/>
            <person name="Kafkas S."/>
            <person name="Golino D."/>
            <person name="Preece J."/>
            <person name="Michelmore R."/>
        </authorList>
    </citation>
    <scope>NUCLEOTIDE SEQUENCE [LARGE SCALE GENOMIC DNA]</scope>
</reference>
<accession>A0ACC1A4Z7</accession>
<keyword evidence="2" id="KW-1185">Reference proteome</keyword>
<evidence type="ECO:0000313" key="1">
    <source>
        <dbReference type="EMBL" id="KAJ0082015.1"/>
    </source>
</evidence>
<sequence>MVISQVVNANVSLQRLEELLLAEERILVPNPPLEPRLPAVSIKNGFFSWDSKSQKPTLSDINLDILVGSLVAIVGGTGEGKTSLISAMLGELPPLADANVVMRGTVAYVPQVSWIFNATVILSSQLRENILFGSEFDSTKYWKAIDVTALEHDLDLLPGRDLTEIGERGVNISGGQKQRVSMARAVYSNSDVYVFDDPLSALDAHVGHQVFNSCIKEELRGKTRILVTNQLHFLPQVDRIILVSDEMKEDCKGNDVSKNANHEASKPTANMVVEEEYAKNARNTKKGKGGKSVLIKQEERETGIVSWNVLMRYKKALGGLWVPMILFTCYLSTEVLRISSSTWLSVWTDRSTSQTYNPTYYILIYALLGFGQVTVTLVNSYWLIISSLRAARRLHDAMLNAILRAPMLFFHTNPTGRVINRFAKDLGDIDRNVANFVNMFMGQVWQLLSTFVLIGIVSTISLWAIMPLLILFYAAYLYYQSTSREVKRLDSITRSPVYAQFGEALNGLLSIRAYKAYDRMAYINGKSMDNNIRFTLANTSSNRWLTIRLESLGGLMIWLTATFAVLQNGKSGNQAAYASTMGLLLSYTLNITNLLSGVLRQASRAENSLNSVERVGTYIDLPSEAPDVIETNRPPPGWPSSGSMKFEEVVLRYRPELPPVLHGLSFTVSPSEKVGIVGRTGAGKSSMLNALFRIVEIERGRIMIDDCDFAEFGLTDLRKVLSIIPQSPVLFSGIYCF</sequence>
<protein>
    <submittedName>
        <fullName evidence="1">Uncharacterized protein</fullName>
    </submittedName>
</protein>
<comment type="caution">
    <text evidence="1">The sequence shown here is derived from an EMBL/GenBank/DDBJ whole genome shotgun (WGS) entry which is preliminary data.</text>
</comment>
<proteinExistence type="predicted"/>